<accession>A0ABN2J4E3</accession>
<dbReference type="InterPro" id="IPR013783">
    <property type="entry name" value="Ig-like_fold"/>
</dbReference>
<evidence type="ECO:0000256" key="2">
    <source>
        <dbReference type="ARBA" id="ARBA00022837"/>
    </source>
</evidence>
<name>A0ABN2J4E3_9MICO</name>
<comment type="caution">
    <text evidence="6">The sequence shown here is derived from an EMBL/GenBank/DDBJ whole genome shotgun (WGS) entry which is preliminary data.</text>
</comment>
<reference evidence="6 7" key="1">
    <citation type="journal article" date="2019" name="Int. J. Syst. Evol. Microbiol.">
        <title>The Global Catalogue of Microorganisms (GCM) 10K type strain sequencing project: providing services to taxonomists for standard genome sequencing and annotation.</title>
        <authorList>
            <consortium name="The Broad Institute Genomics Platform"/>
            <consortium name="The Broad Institute Genome Sequencing Center for Infectious Disease"/>
            <person name="Wu L."/>
            <person name="Ma J."/>
        </authorList>
    </citation>
    <scope>NUCLEOTIDE SEQUENCE [LARGE SCALE GENOMIC DNA]</scope>
    <source>
        <strain evidence="6 7">JCM 15589</strain>
    </source>
</reference>
<dbReference type="Gene3D" id="1.50.10.10">
    <property type="match status" value="1"/>
</dbReference>
<organism evidence="6 7">
    <name type="scientific">Isoptericola hypogeus</name>
    <dbReference type="NCBI Taxonomy" id="300179"/>
    <lineage>
        <taxon>Bacteria</taxon>
        <taxon>Bacillati</taxon>
        <taxon>Actinomycetota</taxon>
        <taxon>Actinomycetes</taxon>
        <taxon>Micrococcales</taxon>
        <taxon>Promicromonosporaceae</taxon>
        <taxon>Isoptericola</taxon>
    </lineage>
</organism>
<dbReference type="EMBL" id="BAAAPM010000003">
    <property type="protein sequence ID" value="GAA1717774.1"/>
    <property type="molecule type" value="Genomic_DNA"/>
</dbReference>
<evidence type="ECO:0000313" key="6">
    <source>
        <dbReference type="EMBL" id="GAA1717774.1"/>
    </source>
</evidence>
<feature type="domain" description="F5/8 type C" evidence="5">
    <location>
        <begin position="1102"/>
        <end position="1263"/>
    </location>
</feature>
<dbReference type="Gene3D" id="2.70.98.50">
    <property type="entry name" value="putative glycoside hydrolase family protein from bacillus halodurans"/>
    <property type="match status" value="1"/>
</dbReference>
<dbReference type="Pfam" id="PF21307">
    <property type="entry name" value="Glyco_hydro_95_C"/>
    <property type="match status" value="1"/>
</dbReference>
<dbReference type="PANTHER" id="PTHR31084:SF0">
    <property type="entry name" value="ALPHA-L-FUCOSIDASE 2"/>
    <property type="match status" value="1"/>
</dbReference>
<evidence type="ECO:0000256" key="4">
    <source>
        <dbReference type="SAM" id="SignalP"/>
    </source>
</evidence>
<keyword evidence="7" id="KW-1185">Reference proteome</keyword>
<feature type="chain" id="PRO_5046532376" description="F5/8 type C domain-containing protein" evidence="4">
    <location>
        <begin position="27"/>
        <end position="1265"/>
    </location>
</feature>
<proteinExistence type="predicted"/>
<dbReference type="InterPro" id="IPR008928">
    <property type="entry name" value="6-hairpin_glycosidase_sf"/>
</dbReference>
<dbReference type="Pfam" id="PF22633">
    <property type="entry name" value="F5_F8_type_C_2"/>
    <property type="match status" value="1"/>
</dbReference>
<evidence type="ECO:0000256" key="3">
    <source>
        <dbReference type="ARBA" id="ARBA00023157"/>
    </source>
</evidence>
<dbReference type="InterPro" id="IPR027414">
    <property type="entry name" value="GH95_N_dom"/>
</dbReference>
<dbReference type="InterPro" id="IPR006585">
    <property type="entry name" value="FTP1"/>
</dbReference>
<evidence type="ECO:0000313" key="7">
    <source>
        <dbReference type="Proteomes" id="UP001501138"/>
    </source>
</evidence>
<dbReference type="Proteomes" id="UP001501138">
    <property type="component" value="Unassembled WGS sequence"/>
</dbReference>
<evidence type="ECO:0000259" key="5">
    <source>
        <dbReference type="PROSITE" id="PS50022"/>
    </source>
</evidence>
<dbReference type="SMART" id="SM00607">
    <property type="entry name" value="FTP"/>
    <property type="match status" value="1"/>
</dbReference>
<keyword evidence="2" id="KW-0106">Calcium</keyword>
<gene>
    <name evidence="6" type="ORF">GCM10009809_12130</name>
</gene>
<sequence>MARVRNRKAAVAYGVAAALGICSLTAGVGVGEVAATQASAAVEPVESATTHRPEQTPMKLWYDEPAADSDDGWVDQSLPLGNGYMGVNLFGGVQKDRLQITENSLQDRDSGYGRLNSFAEVFLDVPHQRPTRYSRDLDVDDAVAHVAYENDGVEYTREYFTSYPDKVLAIRLGASEAGAVDFTLRPTIPYLADYRDHPGDNRGKHGTVTASGDTVTLSGSMEYYDVQFEGQLKVVLDGGTMQALNDANGDHGRIRVTGADSATILVAVGTNYRLSSQVFTADRLGKLKGVPHPHEKVTTFLADAASRSYDELLARHQADYTELYDRVAFDLGAEEPAIPTDEVIDAARKGAVDPYLEELAFQYGRYLLICSSRAGTLPPNLQGIWNVYQDAPWGAGYWHNVNVQMNYGPAFSTNLPELFESYVDFYQAYVERQRQLATQYVTTYNPSRLAADGDNGWAMGTGMWPYSPSYKAAHSGFGTGGWTAMMFWNYYDYTRDRSTLEDVVYPALRGQSNFLSRIVKDHDGLLLADPSSSPENASSLQTVGTTFDQQMIYENHRNTLQAASILGRSDPLLDTLRAQLPKLDPIQVGKSGQIKEYREEEYYGEIGDPRHRHISQLLGLYPGQLVNSTTPAWLDAAKVSLIGRGPDTGVGWSQAERVATWARALDGDRAHASYTDWLRSHAMHNLWDSVWPTASSKVFQVDGNFGVTAGVSEMLLQSHDEVVAPLAALPTAWDEGSYRRLLARGNFEVSARWSEHHADRIEVLSKSGTPLRLRYPGIAGAVIRTADGDQLDIATHGPDEVSLATTAGETYVITDIPEDETVAPPVDVEVSVEARDAIKLTWTGSDGASSYDVDRAVGSEPGYERVATGVTGTQYVDSSAQVVANPQATYRVTAVGESGRESLGATVVRLRPDTTPTRILRVGRDLVGYGDQDGHQDDVEMAGGRYTVGMNWQNGNLTDIRLSAHKTGVAVLRNQMFTSPVRVYRDGGRPTPHRVRGDRLVIPVSAGRTYRIVAQAVVEVKVPPAAVRPGSTVPVTFTLRAADHQTVPASAVRVDVADGWAVAQPDRLKLRPVRRGESTTGEFIVTAPRTAEDGRYTVDVVVSTDDWSISAPVAVEVHLPNIAVGRPATQSSEYSGGAPGRAVDGNTNGVWGQGSVAHTASGKQSWWQVDLGSSQDIGSIAVWNRTDCCADRLRDFQVLVSDEPFVSGSLDEVLAQPGVWSHHVTAQPGPVTQMDVGRGGRYVRVQLTGTNYLALAEVQVFPAIE</sequence>
<evidence type="ECO:0000256" key="1">
    <source>
        <dbReference type="ARBA" id="ARBA00022723"/>
    </source>
</evidence>
<dbReference type="SUPFAM" id="SSF48208">
    <property type="entry name" value="Six-hairpin glycosidases"/>
    <property type="match status" value="1"/>
</dbReference>
<keyword evidence="3" id="KW-1015">Disulfide bond</keyword>
<dbReference type="InterPro" id="IPR000421">
    <property type="entry name" value="FA58C"/>
</dbReference>
<dbReference type="Pfam" id="PF14498">
    <property type="entry name" value="Glyco_hyd_65N_2"/>
    <property type="match status" value="2"/>
</dbReference>
<keyword evidence="4" id="KW-0732">Signal</keyword>
<dbReference type="PROSITE" id="PS50022">
    <property type="entry name" value="FA58C_3"/>
    <property type="match status" value="1"/>
</dbReference>
<dbReference type="Gene3D" id="2.60.40.10">
    <property type="entry name" value="Immunoglobulins"/>
    <property type="match status" value="2"/>
</dbReference>
<keyword evidence="1" id="KW-0479">Metal-binding</keyword>
<dbReference type="SUPFAM" id="SSF49785">
    <property type="entry name" value="Galactose-binding domain-like"/>
    <property type="match status" value="1"/>
</dbReference>
<feature type="signal peptide" evidence="4">
    <location>
        <begin position="1"/>
        <end position="26"/>
    </location>
</feature>
<dbReference type="PANTHER" id="PTHR31084">
    <property type="entry name" value="ALPHA-L-FUCOSIDASE 2"/>
    <property type="match status" value="1"/>
</dbReference>
<dbReference type="Gene3D" id="2.60.120.260">
    <property type="entry name" value="Galactose-binding domain-like"/>
    <property type="match status" value="1"/>
</dbReference>
<dbReference type="RefSeq" id="WP_344246649.1">
    <property type="nucleotide sequence ID" value="NZ_BAAAPM010000003.1"/>
</dbReference>
<dbReference type="InterPro" id="IPR049053">
    <property type="entry name" value="AFCA-like_C"/>
</dbReference>
<dbReference type="Pfam" id="PF22124">
    <property type="entry name" value="Glyco_hydro_95_cat"/>
    <property type="match status" value="1"/>
</dbReference>
<dbReference type="InterPro" id="IPR008979">
    <property type="entry name" value="Galactose-bd-like_sf"/>
</dbReference>
<dbReference type="InterPro" id="IPR012341">
    <property type="entry name" value="6hp_glycosidase-like_sf"/>
</dbReference>
<dbReference type="InterPro" id="IPR054363">
    <property type="entry name" value="GH95_cat"/>
</dbReference>
<protein>
    <recommendedName>
        <fullName evidence="5">F5/8 type C domain-containing protein</fullName>
    </recommendedName>
</protein>